<dbReference type="EMBL" id="CM009751">
    <property type="protein sequence ID" value="PUZ66865.1"/>
    <property type="molecule type" value="Genomic_DNA"/>
</dbReference>
<feature type="compositionally biased region" description="Low complexity" evidence="1">
    <location>
        <begin position="47"/>
        <end position="73"/>
    </location>
</feature>
<dbReference type="Gramene" id="PUZ66865">
    <property type="protein sequence ID" value="PUZ66865"/>
    <property type="gene ID" value="GQ55_3G378100"/>
</dbReference>
<evidence type="ECO:0000256" key="1">
    <source>
        <dbReference type="SAM" id="MobiDB-lite"/>
    </source>
</evidence>
<reference evidence="2 3" key="1">
    <citation type="submission" date="2018-04" db="EMBL/GenBank/DDBJ databases">
        <title>WGS assembly of Panicum hallii var. hallii HAL2.</title>
        <authorList>
            <person name="Lovell J."/>
            <person name="Jenkins J."/>
            <person name="Lowry D."/>
            <person name="Mamidi S."/>
            <person name="Sreedasyam A."/>
            <person name="Weng X."/>
            <person name="Barry K."/>
            <person name="Bonette J."/>
            <person name="Campitelli B."/>
            <person name="Daum C."/>
            <person name="Gordon S."/>
            <person name="Gould B."/>
            <person name="Lipzen A."/>
            <person name="MacQueen A."/>
            <person name="Palacio-Mejia J."/>
            <person name="Plott C."/>
            <person name="Shakirov E."/>
            <person name="Shu S."/>
            <person name="Yoshinaga Y."/>
            <person name="Zane M."/>
            <person name="Rokhsar D."/>
            <person name="Grimwood J."/>
            <person name="Schmutz J."/>
            <person name="Juenger T."/>
        </authorList>
    </citation>
    <scope>NUCLEOTIDE SEQUENCE [LARGE SCALE GENOMIC DNA]</scope>
    <source>
        <strain evidence="3">cv. HAL2</strain>
    </source>
</reference>
<feature type="compositionally biased region" description="Basic residues" evidence="1">
    <location>
        <begin position="74"/>
        <end position="83"/>
    </location>
</feature>
<evidence type="ECO:0000313" key="3">
    <source>
        <dbReference type="Proteomes" id="UP000244336"/>
    </source>
</evidence>
<organism evidence="2 3">
    <name type="scientific">Panicum hallii var. hallii</name>
    <dbReference type="NCBI Taxonomy" id="1504633"/>
    <lineage>
        <taxon>Eukaryota</taxon>
        <taxon>Viridiplantae</taxon>
        <taxon>Streptophyta</taxon>
        <taxon>Embryophyta</taxon>
        <taxon>Tracheophyta</taxon>
        <taxon>Spermatophyta</taxon>
        <taxon>Magnoliopsida</taxon>
        <taxon>Liliopsida</taxon>
        <taxon>Poales</taxon>
        <taxon>Poaceae</taxon>
        <taxon>PACMAD clade</taxon>
        <taxon>Panicoideae</taxon>
        <taxon>Panicodae</taxon>
        <taxon>Paniceae</taxon>
        <taxon>Panicinae</taxon>
        <taxon>Panicum</taxon>
        <taxon>Panicum sect. Panicum</taxon>
    </lineage>
</organism>
<gene>
    <name evidence="2" type="ORF">GQ55_3G378100</name>
</gene>
<proteinExistence type="predicted"/>
<dbReference type="AlphaFoldDB" id="A0A2T7EGC3"/>
<keyword evidence="3" id="KW-1185">Reference proteome</keyword>
<evidence type="ECO:0000313" key="2">
    <source>
        <dbReference type="EMBL" id="PUZ66865.1"/>
    </source>
</evidence>
<name>A0A2T7EGC3_9POAL</name>
<protein>
    <submittedName>
        <fullName evidence="2">Uncharacterized protein</fullName>
    </submittedName>
</protein>
<dbReference type="OrthoDB" id="10360670at2759"/>
<feature type="region of interest" description="Disordered" evidence="1">
    <location>
        <begin position="1"/>
        <end position="91"/>
    </location>
</feature>
<sequence>MTPPAPNQERANQENPTPRHLRARGGDHGVLGRQLPDLPAPPGKGTRAGFSFSGAAAASVSRAVPQADSLPSPLHRRRRRRHRPPDSRRAQLCPAAVPSLLHRYSGKVKSYGPTTMPWKPTNRPVMWGLKQVATTATNLPDKSRMQLSPPLMLSLIHHYSSKGGELPRLHQPIDRKVMQNLKQGEQGCYTIAYNKIDIVEWFLDGLEKDLNVCNKMMSESLDTYDKGFQLLDKGLDSQAFAILEKVLDDILEGINASEKWLDYFPTTIGNSKRLPPDLLELNQKFYKELDECHKNLRQGQKKLSSSIKNLKKLKKLTKVLNAVSIGLGAYFCCY</sequence>
<accession>A0A2T7EGC3</accession>
<dbReference type="Proteomes" id="UP000244336">
    <property type="component" value="Chromosome 3"/>
</dbReference>